<dbReference type="STRING" id="290398.Csal_2673"/>
<dbReference type="RefSeq" id="WP_011507966.1">
    <property type="nucleotide sequence ID" value="NC_007963.1"/>
</dbReference>
<dbReference type="PANTHER" id="PTHR37953">
    <property type="entry name" value="UPF0127 PROTEIN MJ1496"/>
    <property type="match status" value="1"/>
</dbReference>
<gene>
    <name evidence="1" type="ordered locus">Csal_2673</name>
</gene>
<dbReference type="PANTHER" id="PTHR37953:SF1">
    <property type="entry name" value="UPF0127 PROTEIN MJ1496"/>
    <property type="match status" value="1"/>
</dbReference>
<name>Q1QU38_CHRI1</name>
<dbReference type="InterPro" id="IPR003795">
    <property type="entry name" value="DUF192"/>
</dbReference>
<dbReference type="Gene3D" id="2.60.120.1140">
    <property type="entry name" value="Protein of unknown function DUF192"/>
    <property type="match status" value="1"/>
</dbReference>
<dbReference type="GeneID" id="95335371"/>
<protein>
    <recommendedName>
        <fullName evidence="3">DUF192 domain-containing protein</fullName>
    </recommendedName>
</protein>
<organism evidence="1 2">
    <name type="scientific">Chromohalobacter israelensis (strain ATCC BAA-138 / DSM 3043 / CIP 106854 / NCIMB 13768 / 1H11)</name>
    <name type="common">Chromohalobacter salexigens</name>
    <dbReference type="NCBI Taxonomy" id="290398"/>
    <lineage>
        <taxon>Bacteria</taxon>
        <taxon>Pseudomonadati</taxon>
        <taxon>Pseudomonadota</taxon>
        <taxon>Gammaproteobacteria</taxon>
        <taxon>Oceanospirillales</taxon>
        <taxon>Halomonadaceae</taxon>
        <taxon>Chromohalobacter</taxon>
    </lineage>
</organism>
<evidence type="ECO:0000313" key="2">
    <source>
        <dbReference type="Proteomes" id="UP000000239"/>
    </source>
</evidence>
<evidence type="ECO:0000313" key="1">
    <source>
        <dbReference type="EMBL" id="ABE60020.1"/>
    </source>
</evidence>
<dbReference type="AlphaFoldDB" id="Q1QU38"/>
<dbReference type="eggNOG" id="COG1430">
    <property type="taxonomic scope" value="Bacteria"/>
</dbReference>
<dbReference type="EMBL" id="CP000285">
    <property type="protein sequence ID" value="ABE60020.1"/>
    <property type="molecule type" value="Genomic_DNA"/>
</dbReference>
<dbReference type="Proteomes" id="UP000000239">
    <property type="component" value="Chromosome"/>
</dbReference>
<dbReference type="OrthoDB" id="5526466at2"/>
<evidence type="ECO:0008006" key="3">
    <source>
        <dbReference type="Google" id="ProtNLM"/>
    </source>
</evidence>
<reference evidence="1 2" key="1">
    <citation type="journal article" date="2011" name="Stand. Genomic Sci.">
        <title>Complete genome sequence of the halophilic and highly halotolerant Chromohalobacter salexigens type strain (1H11(T)).</title>
        <authorList>
            <person name="Copeland A."/>
            <person name="O'Connor K."/>
            <person name="Lucas S."/>
            <person name="Lapidus A."/>
            <person name="Berry K.W."/>
            <person name="Detter J.C."/>
            <person name="Del Rio T.G."/>
            <person name="Hammon N."/>
            <person name="Dalin E."/>
            <person name="Tice H."/>
            <person name="Pitluck S."/>
            <person name="Bruce D."/>
            <person name="Goodwin L."/>
            <person name="Han C."/>
            <person name="Tapia R."/>
            <person name="Saunders E."/>
            <person name="Schmutz J."/>
            <person name="Brettin T."/>
            <person name="Larimer F."/>
            <person name="Land M."/>
            <person name="Hauser L."/>
            <person name="Vargas C."/>
            <person name="Nieto J.J."/>
            <person name="Kyrpides N.C."/>
            <person name="Ivanova N."/>
            <person name="Goker M."/>
            <person name="Klenk H.P."/>
            <person name="Csonka L.N."/>
            <person name="Woyke T."/>
        </authorList>
    </citation>
    <scope>NUCLEOTIDE SEQUENCE [LARGE SCALE GENOMIC DNA]</scope>
    <source>
        <strain evidence="2">ATCC BAA-138 / DSM 3043 / CIP 106854 / NCIMB 13768 / 1H11</strain>
    </source>
</reference>
<dbReference type="HOGENOM" id="CLU_097039_0_2_6"/>
<dbReference type="KEGG" id="csa:Csal_2673"/>
<sequence length="159" mass="17618">MMRMKYVLLVAWGGLLWMSAGAGQARAGLDHVTLTFAEHQLSVEVARQPQERARGLMGRETLAPDAGMLFVYARQQPPTSSFWMYRTLIPLDIAFLGADGEIRAIRRMLPCRTASREDCPRYAAGAPFRAALEVNAGYFSRHGLEVGDRLPIAALLPSR</sequence>
<dbReference type="InterPro" id="IPR038695">
    <property type="entry name" value="Saro_0823-like_sf"/>
</dbReference>
<proteinExistence type="predicted"/>
<keyword evidence="2" id="KW-1185">Reference proteome</keyword>
<accession>Q1QU38</accession>
<dbReference type="DNASU" id="4028455"/>
<dbReference type="Pfam" id="PF02643">
    <property type="entry name" value="DUF192"/>
    <property type="match status" value="1"/>
</dbReference>